<dbReference type="GO" id="GO:0008360">
    <property type="term" value="P:regulation of cell shape"/>
    <property type="evidence" value="ECO:0007669"/>
    <property type="project" value="UniProtKB-KW"/>
</dbReference>
<dbReference type="STRING" id="1307839.L21SP5_02146"/>
<dbReference type="InterPro" id="IPR016181">
    <property type="entry name" value="Acyl_CoA_acyltransferase"/>
</dbReference>
<gene>
    <name evidence="8" type="ORF">L21SP5_02146</name>
</gene>
<evidence type="ECO:0000256" key="2">
    <source>
        <dbReference type="ARBA" id="ARBA00022679"/>
    </source>
</evidence>
<dbReference type="RefSeq" id="WP_057953211.1">
    <property type="nucleotide sequence ID" value="NZ_CP013118.1"/>
</dbReference>
<dbReference type="Gene3D" id="3.40.630.30">
    <property type="match status" value="1"/>
</dbReference>
<dbReference type="InterPro" id="IPR050644">
    <property type="entry name" value="PG_Glycine_Bridge_Synth"/>
</dbReference>
<dbReference type="KEGG" id="blq:L21SP5_02146"/>
<evidence type="ECO:0000256" key="5">
    <source>
        <dbReference type="ARBA" id="ARBA00023315"/>
    </source>
</evidence>
<dbReference type="InterPro" id="IPR003447">
    <property type="entry name" value="FEMABX"/>
</dbReference>
<name>A0A0S2I0A3_9BACT</name>
<evidence type="ECO:0000256" key="6">
    <source>
        <dbReference type="ARBA" id="ARBA00023316"/>
    </source>
</evidence>
<evidence type="ECO:0000259" key="7">
    <source>
        <dbReference type="Pfam" id="PF13480"/>
    </source>
</evidence>
<dbReference type="PROSITE" id="PS51191">
    <property type="entry name" value="FEMABX"/>
    <property type="match status" value="1"/>
</dbReference>
<dbReference type="GO" id="GO:0071555">
    <property type="term" value="P:cell wall organization"/>
    <property type="evidence" value="ECO:0007669"/>
    <property type="project" value="UniProtKB-KW"/>
</dbReference>
<dbReference type="Proteomes" id="UP000064893">
    <property type="component" value="Chromosome"/>
</dbReference>
<evidence type="ECO:0000256" key="3">
    <source>
        <dbReference type="ARBA" id="ARBA00022960"/>
    </source>
</evidence>
<organism evidence="8 9">
    <name type="scientific">Salinivirga cyanobacteriivorans</name>
    <dbReference type="NCBI Taxonomy" id="1307839"/>
    <lineage>
        <taxon>Bacteria</taxon>
        <taxon>Pseudomonadati</taxon>
        <taxon>Bacteroidota</taxon>
        <taxon>Bacteroidia</taxon>
        <taxon>Bacteroidales</taxon>
        <taxon>Salinivirgaceae</taxon>
        <taxon>Salinivirga</taxon>
    </lineage>
</organism>
<keyword evidence="2" id="KW-0808">Transferase</keyword>
<proteinExistence type="inferred from homology"/>
<evidence type="ECO:0000313" key="8">
    <source>
        <dbReference type="EMBL" id="ALO15779.1"/>
    </source>
</evidence>
<dbReference type="SUPFAM" id="SSF55729">
    <property type="entry name" value="Acyl-CoA N-acyltransferases (Nat)"/>
    <property type="match status" value="1"/>
</dbReference>
<sequence>MIYSFYTSFPEKFYAQWDNFLENHPDRNVFYTKEMINVYEQTPNYMPVIVLAMTPEKDIEGMLVGVVQKEFKGLLGYLSSRCIVFGGPLVKDDDSGILGELLKTYNARMRNSVIYTQVRNLIVGKPSTRNLNNKGFRFHEHLNIHIDLTVNLADFRKNLKSKLRQNVRKAERRGLIFGEIENTRELMIGYEILEEVYSKAGLPLPDYKYFEQVYKEFLAGGKAKFFKAVSNEELVGIRFVLVYNGVVYDWYAGSRQKYYKSYPNDYLPYKIIEWGIKNEQCRMFDFGGAGKPNVPYGVRDHKLKFSNNIVEPGRFEKIHQPLLYKLALLGLRVYKILKK</sequence>
<accession>A0A0S2I0A3</accession>
<dbReference type="Pfam" id="PF13480">
    <property type="entry name" value="Acetyltransf_6"/>
    <property type="match status" value="1"/>
</dbReference>
<keyword evidence="5" id="KW-0012">Acyltransferase</keyword>
<dbReference type="PANTHER" id="PTHR36174">
    <property type="entry name" value="LIPID II:GLYCINE GLYCYLTRANSFERASE"/>
    <property type="match status" value="1"/>
</dbReference>
<dbReference type="PANTHER" id="PTHR36174:SF1">
    <property type="entry name" value="LIPID II:GLYCINE GLYCYLTRANSFERASE"/>
    <property type="match status" value="1"/>
</dbReference>
<evidence type="ECO:0000256" key="1">
    <source>
        <dbReference type="ARBA" id="ARBA00009943"/>
    </source>
</evidence>
<dbReference type="InterPro" id="IPR038740">
    <property type="entry name" value="BioF2-like_GNAT_dom"/>
</dbReference>
<dbReference type="GO" id="GO:0016755">
    <property type="term" value="F:aminoacyltransferase activity"/>
    <property type="evidence" value="ECO:0007669"/>
    <property type="project" value="InterPro"/>
</dbReference>
<reference evidence="8 9" key="1">
    <citation type="submission" date="2015-11" db="EMBL/GenBank/DDBJ databases">
        <title>Description and complete genome sequence of a novel strain predominating in hypersaline microbial mats and representing a new family of the Bacteriodetes phylum.</title>
        <authorList>
            <person name="Spring S."/>
            <person name="Bunk B."/>
            <person name="Sproer C."/>
            <person name="Klenk H.-P."/>
        </authorList>
    </citation>
    <scope>NUCLEOTIDE SEQUENCE [LARGE SCALE GENOMIC DNA]</scope>
    <source>
        <strain evidence="8 9">L21-Spi-D4</strain>
    </source>
</reference>
<dbReference type="EMBL" id="CP013118">
    <property type="protein sequence ID" value="ALO15779.1"/>
    <property type="molecule type" value="Genomic_DNA"/>
</dbReference>
<keyword evidence="3" id="KW-0133">Cell shape</keyword>
<protein>
    <submittedName>
        <fullName evidence="8">FemAB-related protein, PEP-CTERM system-associated</fullName>
    </submittedName>
</protein>
<comment type="similarity">
    <text evidence="1">Belongs to the FemABX family.</text>
</comment>
<keyword evidence="6" id="KW-0961">Cell wall biogenesis/degradation</keyword>
<dbReference type="AlphaFoldDB" id="A0A0S2I0A3"/>
<evidence type="ECO:0000313" key="9">
    <source>
        <dbReference type="Proteomes" id="UP000064893"/>
    </source>
</evidence>
<evidence type="ECO:0000256" key="4">
    <source>
        <dbReference type="ARBA" id="ARBA00022984"/>
    </source>
</evidence>
<dbReference type="OrthoDB" id="934591at2"/>
<keyword evidence="9" id="KW-1185">Reference proteome</keyword>
<keyword evidence="4" id="KW-0573">Peptidoglycan synthesis</keyword>
<dbReference type="GO" id="GO:0009252">
    <property type="term" value="P:peptidoglycan biosynthetic process"/>
    <property type="evidence" value="ECO:0007669"/>
    <property type="project" value="UniProtKB-KW"/>
</dbReference>
<feature type="domain" description="BioF2-like acetyltransferase" evidence="7">
    <location>
        <begin position="160"/>
        <end position="290"/>
    </location>
</feature>